<gene>
    <name evidence="1" type="ORF">DPMN_090933</name>
</gene>
<dbReference type="Proteomes" id="UP000828390">
    <property type="component" value="Unassembled WGS sequence"/>
</dbReference>
<keyword evidence="2" id="KW-1185">Reference proteome</keyword>
<organism evidence="1 2">
    <name type="scientific">Dreissena polymorpha</name>
    <name type="common">Zebra mussel</name>
    <name type="synonym">Mytilus polymorpha</name>
    <dbReference type="NCBI Taxonomy" id="45954"/>
    <lineage>
        <taxon>Eukaryota</taxon>
        <taxon>Metazoa</taxon>
        <taxon>Spiralia</taxon>
        <taxon>Lophotrochozoa</taxon>
        <taxon>Mollusca</taxon>
        <taxon>Bivalvia</taxon>
        <taxon>Autobranchia</taxon>
        <taxon>Heteroconchia</taxon>
        <taxon>Euheterodonta</taxon>
        <taxon>Imparidentia</taxon>
        <taxon>Neoheterodontei</taxon>
        <taxon>Myida</taxon>
        <taxon>Dreissenoidea</taxon>
        <taxon>Dreissenidae</taxon>
        <taxon>Dreissena</taxon>
    </lineage>
</organism>
<accession>A0A9D4KYZ6</accession>
<protein>
    <submittedName>
        <fullName evidence="1">Uncharacterized protein</fullName>
    </submittedName>
</protein>
<proteinExistence type="predicted"/>
<reference evidence="1" key="1">
    <citation type="journal article" date="2019" name="bioRxiv">
        <title>The Genome of the Zebra Mussel, Dreissena polymorpha: A Resource for Invasive Species Research.</title>
        <authorList>
            <person name="McCartney M.A."/>
            <person name="Auch B."/>
            <person name="Kono T."/>
            <person name="Mallez S."/>
            <person name="Zhang Y."/>
            <person name="Obille A."/>
            <person name="Becker A."/>
            <person name="Abrahante J.E."/>
            <person name="Garbe J."/>
            <person name="Badalamenti J.P."/>
            <person name="Herman A."/>
            <person name="Mangelson H."/>
            <person name="Liachko I."/>
            <person name="Sullivan S."/>
            <person name="Sone E.D."/>
            <person name="Koren S."/>
            <person name="Silverstein K.A.T."/>
            <person name="Beckman K.B."/>
            <person name="Gohl D.M."/>
        </authorList>
    </citation>
    <scope>NUCLEOTIDE SEQUENCE</scope>
    <source>
        <strain evidence="1">Duluth1</strain>
        <tissue evidence="1">Whole animal</tissue>
    </source>
</reference>
<reference evidence="1" key="2">
    <citation type="submission" date="2020-11" db="EMBL/GenBank/DDBJ databases">
        <authorList>
            <person name="McCartney M.A."/>
            <person name="Auch B."/>
            <person name="Kono T."/>
            <person name="Mallez S."/>
            <person name="Becker A."/>
            <person name="Gohl D.M."/>
            <person name="Silverstein K.A.T."/>
            <person name="Koren S."/>
            <person name="Bechman K.B."/>
            <person name="Herman A."/>
            <person name="Abrahante J.E."/>
            <person name="Garbe J."/>
        </authorList>
    </citation>
    <scope>NUCLEOTIDE SEQUENCE</scope>
    <source>
        <strain evidence="1">Duluth1</strain>
        <tissue evidence="1">Whole animal</tissue>
    </source>
</reference>
<dbReference type="AlphaFoldDB" id="A0A9D4KYZ6"/>
<sequence>MTISSNVRVNVMKVMNVSATMTIKVNVIAAIAIAVQVIAAIASSSEVKVKVMMVCATVANGEKSTTAHVDSGKNSLLSYSSVHIDKIERIHRQAARFITGDCRSRDEGCVSSMLKTLELQSLQDRRKTNRLTFLYKPYLVMTY</sequence>
<evidence type="ECO:0000313" key="1">
    <source>
        <dbReference type="EMBL" id="KAH3848556.1"/>
    </source>
</evidence>
<dbReference type="EMBL" id="JAIWYP010000003">
    <property type="protein sequence ID" value="KAH3848556.1"/>
    <property type="molecule type" value="Genomic_DNA"/>
</dbReference>
<name>A0A9D4KYZ6_DREPO</name>
<comment type="caution">
    <text evidence="1">The sequence shown here is derived from an EMBL/GenBank/DDBJ whole genome shotgun (WGS) entry which is preliminary data.</text>
</comment>
<evidence type="ECO:0000313" key="2">
    <source>
        <dbReference type="Proteomes" id="UP000828390"/>
    </source>
</evidence>